<sequence>MQSRQPTGHIEQPLQLTGRLELRTFYANTKRSYAGVCLVTEKEEYLIRPADVPATQENPLQSLLGKNVTVKGRLQNEVFLMEELLIIHY</sequence>
<accession>A0A562T562</accession>
<proteinExistence type="predicted"/>
<organism evidence="1 2">
    <name type="scientific">Chitinophaga japonensis</name>
    <name type="common">Flexibacter japonensis</name>
    <dbReference type="NCBI Taxonomy" id="104662"/>
    <lineage>
        <taxon>Bacteria</taxon>
        <taxon>Pseudomonadati</taxon>
        <taxon>Bacteroidota</taxon>
        <taxon>Chitinophagia</taxon>
        <taxon>Chitinophagales</taxon>
        <taxon>Chitinophagaceae</taxon>
        <taxon>Chitinophaga</taxon>
    </lineage>
</organism>
<comment type="caution">
    <text evidence="1">The sequence shown here is derived from an EMBL/GenBank/DDBJ whole genome shotgun (WGS) entry which is preliminary data.</text>
</comment>
<dbReference type="RefSeq" id="WP_145714296.1">
    <property type="nucleotide sequence ID" value="NZ_BAAAFY010000001.1"/>
</dbReference>
<gene>
    <name evidence="1" type="ORF">LX66_2728</name>
</gene>
<evidence type="ECO:0000313" key="2">
    <source>
        <dbReference type="Proteomes" id="UP000316778"/>
    </source>
</evidence>
<keyword evidence="2" id="KW-1185">Reference proteome</keyword>
<protein>
    <submittedName>
        <fullName evidence="1">Uncharacterized protein</fullName>
    </submittedName>
</protein>
<reference evidence="1 2" key="1">
    <citation type="journal article" date="2013" name="Stand. Genomic Sci.">
        <title>Genomic Encyclopedia of Type Strains, Phase I: The one thousand microbial genomes (KMG-I) project.</title>
        <authorList>
            <person name="Kyrpides N.C."/>
            <person name="Woyke T."/>
            <person name="Eisen J.A."/>
            <person name="Garrity G."/>
            <person name="Lilburn T.G."/>
            <person name="Beck B.J."/>
            <person name="Whitman W.B."/>
            <person name="Hugenholtz P."/>
            <person name="Klenk H.P."/>
        </authorList>
    </citation>
    <scope>NUCLEOTIDE SEQUENCE [LARGE SCALE GENOMIC DNA]</scope>
    <source>
        <strain evidence="1 2">DSM 13484</strain>
    </source>
</reference>
<dbReference type="EMBL" id="VLLG01000003">
    <property type="protein sequence ID" value="TWI88642.1"/>
    <property type="molecule type" value="Genomic_DNA"/>
</dbReference>
<dbReference type="AlphaFoldDB" id="A0A562T562"/>
<evidence type="ECO:0000313" key="1">
    <source>
        <dbReference type="EMBL" id="TWI88642.1"/>
    </source>
</evidence>
<name>A0A562T562_CHIJA</name>
<dbReference type="Proteomes" id="UP000316778">
    <property type="component" value="Unassembled WGS sequence"/>
</dbReference>
<dbReference type="OrthoDB" id="673582at2"/>